<dbReference type="SMART" id="SM00481">
    <property type="entry name" value="POLIIIAc"/>
    <property type="match status" value="1"/>
</dbReference>
<evidence type="ECO:0000256" key="1">
    <source>
        <dbReference type="ARBA" id="ARBA00012417"/>
    </source>
</evidence>
<dbReference type="Pfam" id="PF07733">
    <property type="entry name" value="DNA_pol3_alpha"/>
    <property type="match status" value="1"/>
</dbReference>
<reference evidence="8 9" key="1">
    <citation type="submission" date="2017-06" db="EMBL/GenBank/DDBJ databases">
        <authorList>
            <person name="Calovich-Benne C.K."/>
            <person name="Green B.Y."/>
            <person name="Gonzales J.C."/>
            <person name="Martinez A.D."/>
            <person name="Suri N."/>
            <person name="Nayek S."/>
            <person name="Bhuiyan S."/>
            <person name="Hughes L.E."/>
            <person name="Garlena R.A."/>
            <person name="Russell D.A."/>
            <person name="Pope W.H."/>
            <person name="Jacobs-Sera D."/>
            <person name="Hendrix R.W."/>
            <person name="Hatfull G.F."/>
        </authorList>
    </citation>
    <scope>NUCLEOTIDE SEQUENCE [LARGE SCALE GENOMIC DNA]</scope>
</reference>
<evidence type="ECO:0000256" key="5">
    <source>
        <dbReference type="ARBA" id="ARBA00022932"/>
    </source>
</evidence>
<dbReference type="SUPFAM" id="SSF89550">
    <property type="entry name" value="PHP domain-like"/>
    <property type="match status" value="1"/>
</dbReference>
<evidence type="ECO:0000259" key="7">
    <source>
        <dbReference type="SMART" id="SM00481"/>
    </source>
</evidence>
<evidence type="ECO:0000256" key="3">
    <source>
        <dbReference type="ARBA" id="ARBA00022695"/>
    </source>
</evidence>
<dbReference type="Gene3D" id="3.20.20.140">
    <property type="entry name" value="Metal-dependent hydrolases"/>
    <property type="match status" value="1"/>
</dbReference>
<keyword evidence="4" id="KW-0235">DNA replication</keyword>
<dbReference type="NCBIfam" id="TIGR00594">
    <property type="entry name" value="polc"/>
    <property type="match status" value="1"/>
</dbReference>
<feature type="domain" description="Polymerase/histidinol phosphatase N-terminal" evidence="7">
    <location>
        <begin position="5"/>
        <end position="72"/>
    </location>
</feature>
<sequence length="1094" mass="123728">MTQTVELHLHDHYSSMDGTNTAAEYMVRAKELGMTHLAQTNHGTLGGHREFQQAAMDAGIVPILGVEAYISPTDRFDKRSKALRSDGTNAYNHLIILAQNETGLQTLNRINRVGWTEGFYSKPRIDMEVLENDNEGLIVLSGCLNGLICKAIEAGNLEEAMAIADRFKSILGDRFFIEVQGHNPKSMNEALFKIADEKGILPVVTSDCHYARKEDLWIQEAMLILSTNPKKNKDAELSKSQKMDMLERFNYLYPDRKMTFEKIEIYLHDAQEHRDAFKAQGFDREDIITNTHVVADMIGDYPFHRGLDLLPRPKDGNPDDILEEKARQGLKDRGFANDPKYVERLEEELDIIKSKDFSTYFLIVEDMISFARREGIMVGPGRGSGAGSLVNYALRITEIDPIAENLLFFRFINPERNDFPDIDTDFEDARRGEVKEYLRKKYGHVASIATYGYFKDKAVIKDAARVFCIPVGEVNRALKFVEKWEQFLTSPTTEEFRKKYPEVIKLAERLRGRIRQSGMHAAGVVIANQPLANFAPIETAKDPNDPNGPRIPLVAMDMDQAADLGLVKLDALGLKALSIIKDTLRMIEQRHGKAIDLNTIPLTDSRVYAMLSDGYTKGVFQCEATAYTKLIIKMGGVKNFDELAASNALVRPGAMNTIGAEYIARKNGKSPVKYHHFEMKPFTSETYGEILYQEQVMQTMTELAGMKMATADKVRKIIGKKKDASEFDAYRDEFMEGASKKVHPAVAEKLWHDFEAHAGYSFNKSHAVAYSRLSYWTAWLKRHYPLEFMCATLRNEGDKDSLTEYLIETKRMGIKMLLPHANVSGVNFEIEGDAIRFGLSNIKFIREPGALRLIEYRPFTSYADLESKVKESGNGLNVRALNAMNLVGAAAFEDNPRTGNERENYYEYLGIPAFELKFIPPKVRAQMTDLEDYKDKGAFCVLAMVKGIKRGEGWARLDLIDETGTAGVFTNPETPIEPGQMYAILVSDNRVARYATMDELINRIPNGFVDYLYASEYGDIPEGMYKVLAFQRYVTKAKKTMAYTTVCDSEKNLYPVMAFPTMFHKAYGKCKDGAVIDAILKQTQEGSWFYDNIL</sequence>
<dbReference type="Pfam" id="PF14579">
    <property type="entry name" value="HHH_6"/>
    <property type="match status" value="1"/>
</dbReference>
<protein>
    <recommendedName>
        <fullName evidence="1">DNA-directed DNA polymerase</fullName>
        <ecNumber evidence="1">2.7.7.7</ecNumber>
    </recommendedName>
</protein>
<dbReference type="EC" id="2.7.7.7" evidence="1"/>
<gene>
    <name evidence="8" type="ORF">SEA_PARADIDDLES_75</name>
</gene>
<comment type="catalytic activity">
    <reaction evidence="6">
        <text>DNA(n) + a 2'-deoxyribonucleoside 5'-triphosphate = DNA(n+1) + diphosphate</text>
        <dbReference type="Rhea" id="RHEA:22508"/>
        <dbReference type="Rhea" id="RHEA-COMP:17339"/>
        <dbReference type="Rhea" id="RHEA-COMP:17340"/>
        <dbReference type="ChEBI" id="CHEBI:33019"/>
        <dbReference type="ChEBI" id="CHEBI:61560"/>
        <dbReference type="ChEBI" id="CHEBI:173112"/>
        <dbReference type="EC" id="2.7.7.7"/>
    </reaction>
</comment>
<evidence type="ECO:0000313" key="9">
    <source>
        <dbReference type="Proteomes" id="UP000221957"/>
    </source>
</evidence>
<dbReference type="GO" id="GO:0008408">
    <property type="term" value="F:3'-5' exonuclease activity"/>
    <property type="evidence" value="ECO:0007669"/>
    <property type="project" value="InterPro"/>
</dbReference>
<dbReference type="Gene3D" id="1.10.150.870">
    <property type="match status" value="1"/>
</dbReference>
<proteinExistence type="predicted"/>
<name>A0A222Z0I8_9CAUD</name>
<dbReference type="Gene3D" id="1.10.10.1600">
    <property type="entry name" value="Bacterial DNA polymerase III alpha subunit, thumb domain"/>
    <property type="match status" value="1"/>
</dbReference>
<dbReference type="InterPro" id="IPR004805">
    <property type="entry name" value="DnaE2/DnaE/PolC"/>
</dbReference>
<dbReference type="InterPro" id="IPR041931">
    <property type="entry name" value="DNA_pol3_alpha_thumb_dom"/>
</dbReference>
<dbReference type="InterPro" id="IPR011708">
    <property type="entry name" value="DNA_pol3_alpha_NTPase_dom"/>
</dbReference>
<evidence type="ECO:0000256" key="4">
    <source>
        <dbReference type="ARBA" id="ARBA00022705"/>
    </source>
</evidence>
<dbReference type="InterPro" id="IPR040982">
    <property type="entry name" value="DNA_pol3_finger"/>
</dbReference>
<dbReference type="EMBL" id="MF347637">
    <property type="protein sequence ID" value="ASR77564.1"/>
    <property type="molecule type" value="Genomic_DNA"/>
</dbReference>
<evidence type="ECO:0000256" key="6">
    <source>
        <dbReference type="ARBA" id="ARBA00049244"/>
    </source>
</evidence>
<dbReference type="Pfam" id="PF02811">
    <property type="entry name" value="PHP"/>
    <property type="match status" value="1"/>
</dbReference>
<dbReference type="Pfam" id="PF17657">
    <property type="entry name" value="DNA_pol3_finger"/>
    <property type="match status" value="1"/>
</dbReference>
<keyword evidence="2" id="KW-0808">Transferase</keyword>
<dbReference type="Proteomes" id="UP000221957">
    <property type="component" value="Segment"/>
</dbReference>
<keyword evidence="5" id="KW-0239">DNA-directed DNA polymerase</keyword>
<organism evidence="8 9">
    <name type="scientific">Streptomyces phage Paradiddles</name>
    <dbReference type="NCBI Taxonomy" id="2023993"/>
    <lineage>
        <taxon>Viruses</taxon>
        <taxon>Duplodnaviria</taxon>
        <taxon>Heunggongvirae</taxon>
        <taxon>Uroviricota</taxon>
        <taxon>Caudoviricetes</taxon>
        <taxon>Stanwilliamsviridae</taxon>
        <taxon>Boydwoodruffvirinae</taxon>
        <taxon>Samistivirus</taxon>
        <taxon>Samistivirus paradiddles</taxon>
    </lineage>
</organism>
<keyword evidence="3" id="KW-0548">Nucleotidyltransferase</keyword>
<dbReference type="InterPro" id="IPR016195">
    <property type="entry name" value="Pol/histidinol_Pase-like"/>
</dbReference>
<dbReference type="GO" id="GO:0003887">
    <property type="term" value="F:DNA-directed DNA polymerase activity"/>
    <property type="evidence" value="ECO:0007669"/>
    <property type="project" value="UniProtKB-KW"/>
</dbReference>
<evidence type="ECO:0000313" key="8">
    <source>
        <dbReference type="EMBL" id="ASR77564.1"/>
    </source>
</evidence>
<evidence type="ECO:0000256" key="2">
    <source>
        <dbReference type="ARBA" id="ARBA00022679"/>
    </source>
</evidence>
<dbReference type="InterPro" id="IPR004013">
    <property type="entry name" value="PHP_dom"/>
</dbReference>
<dbReference type="GO" id="GO:0006260">
    <property type="term" value="P:DNA replication"/>
    <property type="evidence" value="ECO:0007669"/>
    <property type="project" value="UniProtKB-KW"/>
</dbReference>
<keyword evidence="9" id="KW-1185">Reference proteome</keyword>
<dbReference type="InterPro" id="IPR029460">
    <property type="entry name" value="DNAPol_HHH"/>
</dbReference>
<dbReference type="PANTHER" id="PTHR32294">
    <property type="entry name" value="DNA POLYMERASE III SUBUNIT ALPHA"/>
    <property type="match status" value="1"/>
</dbReference>
<dbReference type="PANTHER" id="PTHR32294:SF0">
    <property type="entry name" value="DNA POLYMERASE III SUBUNIT ALPHA"/>
    <property type="match status" value="1"/>
</dbReference>
<dbReference type="InterPro" id="IPR003141">
    <property type="entry name" value="Pol/His_phosphatase_N"/>
</dbReference>
<accession>A0A222Z0I8</accession>